<organism evidence="1 2">
    <name type="scientific">Anaerosalibacter bizertensis</name>
    <dbReference type="NCBI Taxonomy" id="932217"/>
    <lineage>
        <taxon>Bacteria</taxon>
        <taxon>Bacillati</taxon>
        <taxon>Bacillota</taxon>
        <taxon>Tissierellia</taxon>
        <taxon>Tissierellales</taxon>
        <taxon>Sporanaerobacteraceae</taxon>
        <taxon>Anaerosalibacter</taxon>
    </lineage>
</organism>
<protein>
    <submittedName>
        <fullName evidence="1">DUF3221 domain-containing protein</fullName>
    </submittedName>
</protein>
<name>A0A844FGC9_9FIRM</name>
<proteinExistence type="predicted"/>
<evidence type="ECO:0000313" key="1">
    <source>
        <dbReference type="EMBL" id="MSS43103.1"/>
    </source>
</evidence>
<dbReference type="AlphaFoldDB" id="A0A844FGC9"/>
<evidence type="ECO:0000313" key="2">
    <source>
        <dbReference type="Proteomes" id="UP000462760"/>
    </source>
</evidence>
<comment type="caution">
    <text evidence="1">The sequence shown here is derived from an EMBL/GenBank/DDBJ whole genome shotgun (WGS) entry which is preliminary data.</text>
</comment>
<dbReference type="Pfam" id="PF11518">
    <property type="entry name" value="DUF3221"/>
    <property type="match status" value="1"/>
</dbReference>
<accession>A0A844FGC9</accession>
<dbReference type="InterPro" id="IPR021598">
    <property type="entry name" value="DUF3221"/>
</dbReference>
<dbReference type="RefSeq" id="WP_326831039.1">
    <property type="nucleotide sequence ID" value="NZ_VULR01000005.1"/>
</dbReference>
<dbReference type="PROSITE" id="PS51257">
    <property type="entry name" value="PROKAR_LIPOPROTEIN"/>
    <property type="match status" value="1"/>
</dbReference>
<dbReference type="EMBL" id="VULR01000005">
    <property type="protein sequence ID" value="MSS43103.1"/>
    <property type="molecule type" value="Genomic_DNA"/>
</dbReference>
<gene>
    <name evidence="1" type="ORF">FYJ27_05060</name>
</gene>
<reference evidence="1 2" key="1">
    <citation type="submission" date="2019-08" db="EMBL/GenBank/DDBJ databases">
        <title>In-depth cultivation of the pig gut microbiome towards novel bacterial diversity and tailored functional studies.</title>
        <authorList>
            <person name="Wylensek D."/>
            <person name="Hitch T.C.A."/>
            <person name="Clavel T."/>
        </authorList>
    </citation>
    <scope>NUCLEOTIDE SEQUENCE [LARGE SCALE GENOMIC DNA]</scope>
    <source>
        <strain evidence="1 2">Med78-601-WT-4W-RMD-3</strain>
    </source>
</reference>
<dbReference type="Proteomes" id="UP000462760">
    <property type="component" value="Unassembled WGS sequence"/>
</dbReference>
<sequence>MKRNVVILLLLIIIFSLVGCGKKEEKIGIRGEITEINIMEEEIISILVEGDIEEDIMYDKANVEIKNSTKIYKDEEKVRVEDLKEGQTVEVIFDGAVAESHPVQGLAKSIQIVE</sequence>